<feature type="region of interest" description="Disordered" evidence="1">
    <location>
        <begin position="31"/>
        <end position="63"/>
    </location>
</feature>
<organism evidence="3 4">
    <name type="scientific">Aquisalinus flavus</name>
    <dbReference type="NCBI Taxonomy" id="1526572"/>
    <lineage>
        <taxon>Bacteria</taxon>
        <taxon>Pseudomonadati</taxon>
        <taxon>Pseudomonadota</taxon>
        <taxon>Alphaproteobacteria</taxon>
        <taxon>Parvularculales</taxon>
        <taxon>Parvularculaceae</taxon>
        <taxon>Aquisalinus</taxon>
    </lineage>
</organism>
<keyword evidence="2" id="KW-0732">Signal</keyword>
<evidence type="ECO:0000313" key="3">
    <source>
        <dbReference type="EMBL" id="GGD15250.1"/>
    </source>
</evidence>
<reference evidence="3" key="1">
    <citation type="journal article" date="2014" name="Int. J. Syst. Evol. Microbiol.">
        <title>Complete genome sequence of Corynebacterium casei LMG S-19264T (=DSM 44701T), isolated from a smear-ripened cheese.</title>
        <authorList>
            <consortium name="US DOE Joint Genome Institute (JGI-PGF)"/>
            <person name="Walter F."/>
            <person name="Albersmeier A."/>
            <person name="Kalinowski J."/>
            <person name="Ruckert C."/>
        </authorList>
    </citation>
    <scope>NUCLEOTIDE SEQUENCE</scope>
    <source>
        <strain evidence="3">CGMCC 1.12921</strain>
    </source>
</reference>
<gene>
    <name evidence="3" type="ORF">GCM10011342_25020</name>
</gene>
<dbReference type="Proteomes" id="UP000613582">
    <property type="component" value="Unassembled WGS sequence"/>
</dbReference>
<keyword evidence="4" id="KW-1185">Reference proteome</keyword>
<evidence type="ECO:0000256" key="1">
    <source>
        <dbReference type="SAM" id="MobiDB-lite"/>
    </source>
</evidence>
<dbReference type="EMBL" id="BMGH01000001">
    <property type="protein sequence ID" value="GGD15250.1"/>
    <property type="molecule type" value="Genomic_DNA"/>
</dbReference>
<evidence type="ECO:0000313" key="4">
    <source>
        <dbReference type="Proteomes" id="UP000613582"/>
    </source>
</evidence>
<feature type="chain" id="PRO_5035312974" evidence="2">
    <location>
        <begin position="24"/>
        <end position="63"/>
    </location>
</feature>
<dbReference type="RefSeq" id="WP_188158093.1">
    <property type="nucleotide sequence ID" value="NZ_BMGH01000001.1"/>
</dbReference>
<reference evidence="3" key="2">
    <citation type="submission" date="2020-09" db="EMBL/GenBank/DDBJ databases">
        <authorList>
            <person name="Sun Q."/>
            <person name="Zhou Y."/>
        </authorList>
    </citation>
    <scope>NUCLEOTIDE SEQUENCE</scope>
    <source>
        <strain evidence="3">CGMCC 1.12921</strain>
    </source>
</reference>
<feature type="compositionally biased region" description="Acidic residues" evidence="1">
    <location>
        <begin position="48"/>
        <end position="63"/>
    </location>
</feature>
<evidence type="ECO:0000256" key="2">
    <source>
        <dbReference type="SAM" id="SignalP"/>
    </source>
</evidence>
<protein>
    <submittedName>
        <fullName evidence="3">Uncharacterized protein</fullName>
    </submittedName>
</protein>
<proteinExistence type="predicted"/>
<accession>A0A8J2V514</accession>
<feature type="signal peptide" evidence="2">
    <location>
        <begin position="1"/>
        <end position="23"/>
    </location>
</feature>
<dbReference type="AlphaFoldDB" id="A0A8J2V514"/>
<comment type="caution">
    <text evidence="3">The sequence shown here is derived from an EMBL/GenBank/DDBJ whole genome shotgun (WGS) entry which is preliminary data.</text>
</comment>
<sequence length="63" mass="6745">MRRLMLKTLAATGLVTLATMASACVIIIDKDDDDGRTGTRVYGPGSYDELDRDYGDTDGESGT</sequence>
<name>A0A8J2V514_9PROT</name>
<dbReference type="PROSITE" id="PS51257">
    <property type="entry name" value="PROKAR_LIPOPROTEIN"/>
    <property type="match status" value="1"/>
</dbReference>